<dbReference type="EMBL" id="MLJW01008540">
    <property type="protein sequence ID" value="OIQ63956.1"/>
    <property type="molecule type" value="Genomic_DNA"/>
</dbReference>
<evidence type="ECO:0008006" key="3">
    <source>
        <dbReference type="Google" id="ProtNLM"/>
    </source>
</evidence>
<reference evidence="2" key="1">
    <citation type="submission" date="2016-10" db="EMBL/GenBank/DDBJ databases">
        <title>Sequence of Gallionella enrichment culture.</title>
        <authorList>
            <person name="Poehlein A."/>
            <person name="Muehling M."/>
            <person name="Daniel R."/>
        </authorList>
    </citation>
    <scope>NUCLEOTIDE SEQUENCE</scope>
</reference>
<sequence length="222" mass="23907">MFLGLTGLSLAVVWRLHRWPVGLALLLMVAALALWLCTAMIYAGVRFVREWATPLTVLNFLLMGLASGCVSAATLALWLAPELAADLGGGAAGLLAAALAGRLAALYRASHLTPAGSMQSAIGVASPAIRQTSKGFTAGAFNTHEFFHGRSRSWLQGVRWGFPLLGFVLPLVLLLTTMDSAMDASVWWPVALLSNLLGLLLERWDFFAQVTHPQNRYYQSAL</sequence>
<protein>
    <recommendedName>
        <fullName evidence="3">DMSO reductase anchor subunit (DmsC)</fullName>
    </recommendedName>
</protein>
<feature type="transmembrane region" description="Helical" evidence="1">
    <location>
        <begin position="184"/>
        <end position="201"/>
    </location>
</feature>
<feature type="transmembrane region" description="Helical" evidence="1">
    <location>
        <begin position="25"/>
        <end position="45"/>
    </location>
</feature>
<feature type="transmembrane region" description="Helical" evidence="1">
    <location>
        <begin position="87"/>
        <end position="107"/>
    </location>
</feature>
<comment type="caution">
    <text evidence="2">The sequence shown here is derived from an EMBL/GenBank/DDBJ whole genome shotgun (WGS) entry which is preliminary data.</text>
</comment>
<feature type="transmembrane region" description="Helical" evidence="1">
    <location>
        <begin position="160"/>
        <end position="178"/>
    </location>
</feature>
<evidence type="ECO:0000313" key="2">
    <source>
        <dbReference type="EMBL" id="OIQ63956.1"/>
    </source>
</evidence>
<dbReference type="AlphaFoldDB" id="A0A1J5P8Z9"/>
<name>A0A1J5P8Z9_9ZZZZ</name>
<proteinExistence type="predicted"/>
<keyword evidence="1" id="KW-0472">Membrane</keyword>
<gene>
    <name evidence="2" type="ORF">GALL_544970</name>
</gene>
<accession>A0A1J5P8Z9</accession>
<feature type="transmembrane region" description="Helical" evidence="1">
    <location>
        <begin position="57"/>
        <end position="81"/>
    </location>
</feature>
<keyword evidence="1" id="KW-1133">Transmembrane helix</keyword>
<keyword evidence="1" id="KW-0812">Transmembrane</keyword>
<organism evidence="2">
    <name type="scientific">mine drainage metagenome</name>
    <dbReference type="NCBI Taxonomy" id="410659"/>
    <lineage>
        <taxon>unclassified sequences</taxon>
        <taxon>metagenomes</taxon>
        <taxon>ecological metagenomes</taxon>
    </lineage>
</organism>
<evidence type="ECO:0000256" key="1">
    <source>
        <dbReference type="SAM" id="Phobius"/>
    </source>
</evidence>